<dbReference type="Pfam" id="PF00877">
    <property type="entry name" value="NLPC_P60"/>
    <property type="match status" value="1"/>
</dbReference>
<feature type="domain" description="NlpC/P60" evidence="5">
    <location>
        <begin position="34"/>
        <end position="161"/>
    </location>
</feature>
<evidence type="ECO:0000256" key="4">
    <source>
        <dbReference type="ARBA" id="ARBA00022807"/>
    </source>
</evidence>
<gene>
    <name evidence="6" type="ORF">Ataiwa_22480</name>
</gene>
<keyword evidence="2" id="KW-0645">Protease</keyword>
<keyword evidence="3" id="KW-0378">Hydrolase</keyword>
<proteinExistence type="inferred from homology"/>
<dbReference type="RefSeq" id="WP_338228808.1">
    <property type="nucleotide sequence ID" value="NZ_BTPE01000007.1"/>
</dbReference>
<dbReference type="PANTHER" id="PTHR47053">
    <property type="entry name" value="MUREIN DD-ENDOPEPTIDASE MEPH-RELATED"/>
    <property type="match status" value="1"/>
</dbReference>
<comment type="similarity">
    <text evidence="1">Belongs to the peptidase C40 family.</text>
</comment>
<dbReference type="PROSITE" id="PS51257">
    <property type="entry name" value="PROKAR_LIPOPROTEIN"/>
    <property type="match status" value="1"/>
</dbReference>
<name>A0ABQ6Q272_9BACT</name>
<evidence type="ECO:0000313" key="6">
    <source>
        <dbReference type="EMBL" id="GMQ33976.1"/>
    </source>
</evidence>
<dbReference type="PANTHER" id="PTHR47053:SF1">
    <property type="entry name" value="MUREIN DD-ENDOPEPTIDASE MEPH-RELATED"/>
    <property type="match status" value="1"/>
</dbReference>
<keyword evidence="4" id="KW-0788">Thiol protease</keyword>
<reference evidence="6 7" key="1">
    <citation type="submission" date="2023-08" db="EMBL/GenBank/DDBJ databases">
        <title>Draft genome sequence of Algoriphagus taiwanensis.</title>
        <authorList>
            <person name="Takatani N."/>
            <person name="Hosokawa M."/>
            <person name="Sawabe T."/>
        </authorList>
    </citation>
    <scope>NUCLEOTIDE SEQUENCE [LARGE SCALE GENOMIC DNA]</scope>
    <source>
        <strain evidence="6 7">JCM 19755</strain>
    </source>
</reference>
<protein>
    <submittedName>
        <fullName evidence="6">NlpC/P60 family protein</fullName>
    </submittedName>
</protein>
<evidence type="ECO:0000256" key="1">
    <source>
        <dbReference type="ARBA" id="ARBA00007074"/>
    </source>
</evidence>
<dbReference type="Gene3D" id="3.90.1720.10">
    <property type="entry name" value="endopeptidase domain like (from Nostoc punctiforme)"/>
    <property type="match status" value="1"/>
</dbReference>
<keyword evidence="7" id="KW-1185">Reference proteome</keyword>
<comment type="caution">
    <text evidence="6">The sequence shown here is derived from an EMBL/GenBank/DDBJ whole genome shotgun (WGS) entry which is preliminary data.</text>
</comment>
<dbReference type="EMBL" id="BTPE01000007">
    <property type="protein sequence ID" value="GMQ33976.1"/>
    <property type="molecule type" value="Genomic_DNA"/>
</dbReference>
<organism evidence="6 7">
    <name type="scientific">Algoriphagus taiwanensis</name>
    <dbReference type="NCBI Taxonomy" id="1445656"/>
    <lineage>
        <taxon>Bacteria</taxon>
        <taxon>Pseudomonadati</taxon>
        <taxon>Bacteroidota</taxon>
        <taxon>Cytophagia</taxon>
        <taxon>Cytophagales</taxon>
        <taxon>Cyclobacteriaceae</taxon>
        <taxon>Algoriphagus</taxon>
    </lineage>
</organism>
<dbReference type="InterPro" id="IPR038765">
    <property type="entry name" value="Papain-like_cys_pep_sf"/>
</dbReference>
<dbReference type="InterPro" id="IPR051202">
    <property type="entry name" value="Peptidase_C40"/>
</dbReference>
<sequence length="162" mass="18100">MRPKNFSHPFSFLFLVLLALISFSCKSKKKLAEESPAFTVIQTAKSYRGTPYKFGGTTRAGMDCSALVFHAYYSVGINLPRMSADQSKVGQKIKIQEVQPGDLLFFATGRRKNQVSHSGIVTEAGKEDVRFIHASTSLGVTEDYLSNSYWKKAFLFATRILE</sequence>
<dbReference type="SUPFAM" id="SSF54001">
    <property type="entry name" value="Cysteine proteinases"/>
    <property type="match status" value="1"/>
</dbReference>
<evidence type="ECO:0000256" key="2">
    <source>
        <dbReference type="ARBA" id="ARBA00022670"/>
    </source>
</evidence>
<evidence type="ECO:0000313" key="7">
    <source>
        <dbReference type="Proteomes" id="UP001307705"/>
    </source>
</evidence>
<dbReference type="InterPro" id="IPR000064">
    <property type="entry name" value="NLP_P60_dom"/>
</dbReference>
<dbReference type="PROSITE" id="PS51935">
    <property type="entry name" value="NLPC_P60"/>
    <property type="match status" value="1"/>
</dbReference>
<evidence type="ECO:0000259" key="5">
    <source>
        <dbReference type="PROSITE" id="PS51935"/>
    </source>
</evidence>
<dbReference type="Proteomes" id="UP001307705">
    <property type="component" value="Unassembled WGS sequence"/>
</dbReference>
<evidence type="ECO:0000256" key="3">
    <source>
        <dbReference type="ARBA" id="ARBA00022801"/>
    </source>
</evidence>
<accession>A0ABQ6Q272</accession>